<keyword evidence="3" id="KW-1185">Reference proteome</keyword>
<keyword evidence="1" id="KW-0812">Transmembrane</keyword>
<accession>A0A4Q7V2E6</accession>
<organism evidence="2 3">
    <name type="scientific">Pseudonocardia sediminis</name>
    <dbReference type="NCBI Taxonomy" id="1397368"/>
    <lineage>
        <taxon>Bacteria</taxon>
        <taxon>Bacillati</taxon>
        <taxon>Actinomycetota</taxon>
        <taxon>Actinomycetes</taxon>
        <taxon>Pseudonocardiales</taxon>
        <taxon>Pseudonocardiaceae</taxon>
        <taxon>Pseudonocardia</taxon>
    </lineage>
</organism>
<protein>
    <recommendedName>
        <fullName evidence="4">DUF4190 domain-containing protein</fullName>
    </recommendedName>
</protein>
<dbReference type="RefSeq" id="WP_130291775.1">
    <property type="nucleotide sequence ID" value="NZ_SHKL01000001.1"/>
</dbReference>
<evidence type="ECO:0000256" key="1">
    <source>
        <dbReference type="SAM" id="Phobius"/>
    </source>
</evidence>
<reference evidence="2 3" key="1">
    <citation type="submission" date="2019-02" db="EMBL/GenBank/DDBJ databases">
        <title>Sequencing the genomes of 1000 actinobacteria strains.</title>
        <authorList>
            <person name="Klenk H.-P."/>
        </authorList>
    </citation>
    <scope>NUCLEOTIDE SEQUENCE [LARGE SCALE GENOMIC DNA]</scope>
    <source>
        <strain evidence="2 3">DSM 45779</strain>
    </source>
</reference>
<sequence>MTQHYPPQQWGYPQQPAPRQMNNGLGTASLVLGLLGAIFALLPIIGVIAWPMVIIGLVLGLIGVTRAQKGEADNKGVAIAGVVLSAVGLMLCFAWVALFSSAADSASRSQASAPTYSAAAPTYTAPAVEKPAAAAIDVNNLTEGSYLVGKDIPAGRYKTSGAQGTNIIDACTWSRNKDDSGEFDSIIANGIINKGQGSVTAKDGEFLDLSGDCVWTRQ</sequence>
<comment type="caution">
    <text evidence="2">The sequence shown here is derived from an EMBL/GenBank/DDBJ whole genome shotgun (WGS) entry which is preliminary data.</text>
</comment>
<dbReference type="EMBL" id="SHKL01000001">
    <property type="protein sequence ID" value="RZT87658.1"/>
    <property type="molecule type" value="Genomic_DNA"/>
</dbReference>
<feature type="transmembrane region" description="Helical" evidence="1">
    <location>
        <begin position="76"/>
        <end position="98"/>
    </location>
</feature>
<name>A0A4Q7V2E6_PSEST</name>
<dbReference type="OrthoDB" id="4424606at2"/>
<gene>
    <name evidence="2" type="ORF">EV383_4584</name>
</gene>
<dbReference type="AlphaFoldDB" id="A0A4Q7V2E6"/>
<evidence type="ECO:0000313" key="3">
    <source>
        <dbReference type="Proteomes" id="UP000291591"/>
    </source>
</evidence>
<evidence type="ECO:0000313" key="2">
    <source>
        <dbReference type="EMBL" id="RZT87658.1"/>
    </source>
</evidence>
<evidence type="ECO:0008006" key="4">
    <source>
        <dbReference type="Google" id="ProtNLM"/>
    </source>
</evidence>
<dbReference type="Proteomes" id="UP000291591">
    <property type="component" value="Unassembled WGS sequence"/>
</dbReference>
<keyword evidence="1" id="KW-1133">Transmembrane helix</keyword>
<feature type="transmembrane region" description="Helical" evidence="1">
    <location>
        <begin position="31"/>
        <end position="64"/>
    </location>
</feature>
<proteinExistence type="predicted"/>
<keyword evidence="1" id="KW-0472">Membrane</keyword>